<evidence type="ECO:0000313" key="13">
    <source>
        <dbReference type="EMBL" id="MBC5736600.1"/>
    </source>
</evidence>
<keyword evidence="7" id="KW-0274">FAD</keyword>
<dbReference type="EMBL" id="JACOPQ010000004">
    <property type="protein sequence ID" value="MBC5736600.1"/>
    <property type="molecule type" value="Genomic_DNA"/>
</dbReference>
<feature type="signal peptide" evidence="11">
    <location>
        <begin position="1"/>
        <end position="21"/>
    </location>
</feature>
<accession>A0A8J6JKP5</accession>
<evidence type="ECO:0000259" key="12">
    <source>
        <dbReference type="SMART" id="SM00900"/>
    </source>
</evidence>
<gene>
    <name evidence="13" type="ORF">H8S62_06205</name>
</gene>
<keyword evidence="6" id="KW-0285">Flavoprotein</keyword>
<keyword evidence="14" id="KW-1185">Reference proteome</keyword>
<dbReference type="GO" id="GO:0033765">
    <property type="term" value="F:steroid dehydrogenase activity, acting on the CH-CH group of donors"/>
    <property type="evidence" value="ECO:0007669"/>
    <property type="project" value="UniProtKB-ARBA"/>
</dbReference>
<comment type="cofactor">
    <cofactor evidence="2">
        <name>FAD</name>
        <dbReference type="ChEBI" id="CHEBI:57692"/>
    </cofactor>
</comment>
<dbReference type="InterPro" id="IPR036188">
    <property type="entry name" value="FAD/NAD-bd_sf"/>
</dbReference>
<comment type="similarity">
    <text evidence="3">Belongs to the FAD-dependent oxidoreductase 2 family. FRD/SDH subfamily.</text>
</comment>
<evidence type="ECO:0000256" key="5">
    <source>
        <dbReference type="ARBA" id="ARBA00015872"/>
    </source>
</evidence>
<evidence type="ECO:0000256" key="8">
    <source>
        <dbReference type="ARBA" id="ARBA00023002"/>
    </source>
</evidence>
<keyword evidence="8" id="KW-0560">Oxidoreductase</keyword>
<feature type="domain" description="FMN-binding" evidence="12">
    <location>
        <begin position="574"/>
        <end position="648"/>
    </location>
</feature>
<protein>
    <recommendedName>
        <fullName evidence="5">Urocanate reductase</fullName>
        <ecNumber evidence="4">1.3.99.33</ecNumber>
    </recommendedName>
</protein>
<proteinExistence type="inferred from homology"/>
<comment type="caution">
    <text evidence="13">The sequence shown here is derived from an EMBL/GenBank/DDBJ whole genome shotgun (WGS) entry which is preliminary data.</text>
</comment>
<dbReference type="Gene3D" id="3.90.700.10">
    <property type="entry name" value="Succinate dehydrogenase/fumarate reductase flavoprotein, catalytic domain"/>
    <property type="match status" value="1"/>
</dbReference>
<feature type="compositionally biased region" description="Low complexity" evidence="10">
    <location>
        <begin position="25"/>
        <end position="43"/>
    </location>
</feature>
<keyword evidence="11" id="KW-0732">Signal</keyword>
<sequence length="649" mass="68718">MKKKFLALSLAAALGVSLLSGCTQDTAPSPSPSASTPAEPSPSQTVSETYTYADTVAWDGRYDVVIVGFGGAGSMAAMAAADEGARVLLVEKAPEGHEGGNTRYCGQLFANGNGNYEDTLAYYKALAGDHEIPKAMLELYAREIANLADTISDKLGLNKEEFMAWNGIPVIGSMSPEYPEFPGSDSITLTSTHAGISDGYLWQAMRKQVTDRADKIDVWFESPAVSLVQDPASKTILGVTVERGGEKLNVRADNGVVLTLGGFENNPEMLADYLGLTDSRAIGTLYNTGDGIDMVLDVGADLWHMEAYEGIGDFSGSVVKVPEGERGTTMFGSSFTQGGSIFIAGDGNRYLREDELTRHGHIKLGDAWMNARRPLRSFVICDETQFNAFTMPENAVNVQSASSIADLAALIDVDADTLVKTVENYNSYAKAGYDPQFGRSAESMAPITGGTYYAVELTAAMLNTQGGARRNENAEVLDRSGNPIPHLYSAGEFGGITAFQYQGGGNIAECVIFGQIAGKNAAEVKNDTLPAYTAAEKVTSNIVHTPGVTTDLAASEAPDVTLGENEYLGVSHNGMGGDLYVKVTMDGDKISTVEIVQHAETDGISDPARDQIPGAIVEANSTEVDNVSGATITSKAIKEAVEDALSQVK</sequence>
<evidence type="ECO:0000313" key="14">
    <source>
        <dbReference type="Proteomes" id="UP000607645"/>
    </source>
</evidence>
<comment type="catalytic activity">
    <reaction evidence="9">
        <text>dihydrourocanate + A = urocanate + AH2</text>
        <dbReference type="Rhea" id="RHEA:36059"/>
        <dbReference type="ChEBI" id="CHEBI:13193"/>
        <dbReference type="ChEBI" id="CHEBI:17499"/>
        <dbReference type="ChEBI" id="CHEBI:27247"/>
        <dbReference type="ChEBI" id="CHEBI:72991"/>
        <dbReference type="EC" id="1.3.99.33"/>
    </reaction>
</comment>
<evidence type="ECO:0000256" key="10">
    <source>
        <dbReference type="SAM" id="MobiDB-lite"/>
    </source>
</evidence>
<dbReference type="InterPro" id="IPR003953">
    <property type="entry name" value="FAD-dep_OxRdtase_2_FAD-bd"/>
</dbReference>
<evidence type="ECO:0000256" key="3">
    <source>
        <dbReference type="ARBA" id="ARBA00008040"/>
    </source>
</evidence>
<dbReference type="PROSITE" id="PS51257">
    <property type="entry name" value="PROKAR_LIPOPROTEIN"/>
    <property type="match status" value="1"/>
</dbReference>
<comment type="cofactor">
    <cofactor evidence="1">
        <name>FMN</name>
        <dbReference type="ChEBI" id="CHEBI:58210"/>
    </cofactor>
</comment>
<reference evidence="13" key="1">
    <citation type="submission" date="2020-08" db="EMBL/GenBank/DDBJ databases">
        <title>Genome public.</title>
        <authorList>
            <person name="Liu C."/>
            <person name="Sun Q."/>
        </authorList>
    </citation>
    <scope>NUCLEOTIDE SEQUENCE</scope>
    <source>
        <strain evidence="13">NSJ-52</strain>
    </source>
</reference>
<evidence type="ECO:0000256" key="4">
    <source>
        <dbReference type="ARBA" id="ARBA00013137"/>
    </source>
</evidence>
<dbReference type="PRINTS" id="PR00411">
    <property type="entry name" value="PNDRDTASEI"/>
</dbReference>
<dbReference type="SMART" id="SM00900">
    <property type="entry name" value="FMN_bind"/>
    <property type="match status" value="1"/>
</dbReference>
<evidence type="ECO:0000256" key="9">
    <source>
        <dbReference type="ARBA" id="ARBA00049922"/>
    </source>
</evidence>
<evidence type="ECO:0000256" key="6">
    <source>
        <dbReference type="ARBA" id="ARBA00022630"/>
    </source>
</evidence>
<dbReference type="Gene3D" id="3.90.1010.20">
    <property type="match status" value="1"/>
</dbReference>
<dbReference type="PANTHER" id="PTHR43400">
    <property type="entry name" value="FUMARATE REDUCTASE"/>
    <property type="match status" value="1"/>
</dbReference>
<dbReference type="InterPro" id="IPR027477">
    <property type="entry name" value="Succ_DH/fumarate_Rdtase_cat_sf"/>
</dbReference>
<dbReference type="SUPFAM" id="SSF51905">
    <property type="entry name" value="FAD/NAD(P)-binding domain"/>
    <property type="match status" value="1"/>
</dbReference>
<dbReference type="InterPro" id="IPR007329">
    <property type="entry name" value="FMN-bd"/>
</dbReference>
<dbReference type="RefSeq" id="WP_186918802.1">
    <property type="nucleotide sequence ID" value="NZ_JACOPQ010000004.1"/>
</dbReference>
<dbReference type="Pfam" id="PF04205">
    <property type="entry name" value="FMN_bind"/>
    <property type="match status" value="1"/>
</dbReference>
<evidence type="ECO:0000256" key="7">
    <source>
        <dbReference type="ARBA" id="ARBA00022827"/>
    </source>
</evidence>
<dbReference type="SUPFAM" id="SSF56425">
    <property type="entry name" value="Succinate dehydrogenase/fumarate reductase flavoprotein, catalytic domain"/>
    <property type="match status" value="1"/>
</dbReference>
<feature type="region of interest" description="Disordered" evidence="10">
    <location>
        <begin position="25"/>
        <end position="45"/>
    </location>
</feature>
<name>A0A8J6JKP5_9FIRM</name>
<dbReference type="EC" id="1.3.99.33" evidence="4"/>
<evidence type="ECO:0000256" key="11">
    <source>
        <dbReference type="SAM" id="SignalP"/>
    </source>
</evidence>
<dbReference type="GO" id="GO:0016020">
    <property type="term" value="C:membrane"/>
    <property type="evidence" value="ECO:0007669"/>
    <property type="project" value="InterPro"/>
</dbReference>
<organism evidence="13 14">
    <name type="scientific">Lawsonibacter faecis</name>
    <dbReference type="NCBI Taxonomy" id="2763052"/>
    <lineage>
        <taxon>Bacteria</taxon>
        <taxon>Bacillati</taxon>
        <taxon>Bacillota</taxon>
        <taxon>Clostridia</taxon>
        <taxon>Eubacteriales</taxon>
        <taxon>Oscillospiraceae</taxon>
        <taxon>Lawsonibacter</taxon>
    </lineage>
</organism>
<dbReference type="InterPro" id="IPR050315">
    <property type="entry name" value="FAD-oxidoreductase_2"/>
</dbReference>
<dbReference type="Pfam" id="PF00890">
    <property type="entry name" value="FAD_binding_2"/>
    <property type="match status" value="1"/>
</dbReference>
<dbReference type="Gene3D" id="3.50.50.60">
    <property type="entry name" value="FAD/NAD(P)-binding domain"/>
    <property type="match status" value="1"/>
</dbReference>
<dbReference type="PANTHER" id="PTHR43400:SF7">
    <property type="entry name" value="FAD-DEPENDENT OXIDOREDUCTASE 2 FAD BINDING DOMAIN-CONTAINING PROTEIN"/>
    <property type="match status" value="1"/>
</dbReference>
<dbReference type="AlphaFoldDB" id="A0A8J6JKP5"/>
<dbReference type="Proteomes" id="UP000607645">
    <property type="component" value="Unassembled WGS sequence"/>
</dbReference>
<feature type="chain" id="PRO_5039544924" description="Urocanate reductase" evidence="11">
    <location>
        <begin position="22"/>
        <end position="649"/>
    </location>
</feature>
<evidence type="ECO:0000256" key="1">
    <source>
        <dbReference type="ARBA" id="ARBA00001917"/>
    </source>
</evidence>
<evidence type="ECO:0000256" key="2">
    <source>
        <dbReference type="ARBA" id="ARBA00001974"/>
    </source>
</evidence>
<dbReference type="GO" id="GO:0010181">
    <property type="term" value="F:FMN binding"/>
    <property type="evidence" value="ECO:0007669"/>
    <property type="project" value="InterPro"/>
</dbReference>